<feature type="chain" id="PRO_5009914996" description="DUF3332 domain-containing protein" evidence="1">
    <location>
        <begin position="32"/>
        <end position="118"/>
    </location>
</feature>
<evidence type="ECO:0000256" key="1">
    <source>
        <dbReference type="SAM" id="SignalP"/>
    </source>
</evidence>
<sequence>MSPKMIRSKFRTAFAVIALPLALSGCVGSNAVTGKLMEANLKAVDNRYARGGLNMLMSPAYAVCIGADYVVFNSVEFWTGENPINGSGHVFDTEVDTLIEVNRQLDDSLTEAPIAPIN</sequence>
<dbReference type="Pfam" id="PF11810">
    <property type="entry name" value="DUF3332"/>
    <property type="match status" value="1"/>
</dbReference>
<dbReference type="PROSITE" id="PS51257">
    <property type="entry name" value="PROKAR_LIPOPROTEIN"/>
    <property type="match status" value="1"/>
</dbReference>
<accession>A0A1M5XEH0</accession>
<evidence type="ECO:0000313" key="2">
    <source>
        <dbReference type="EMBL" id="SHH97593.1"/>
    </source>
</evidence>
<dbReference type="InterPro" id="IPR021768">
    <property type="entry name" value="DUF3332"/>
</dbReference>
<keyword evidence="3" id="KW-1185">Reference proteome</keyword>
<dbReference type="Proteomes" id="UP000184268">
    <property type="component" value="Unassembled WGS sequence"/>
</dbReference>
<name>A0A1M5XEH0_9GAMM</name>
<evidence type="ECO:0008006" key="4">
    <source>
        <dbReference type="Google" id="ProtNLM"/>
    </source>
</evidence>
<reference evidence="2 3" key="1">
    <citation type="submission" date="2016-11" db="EMBL/GenBank/DDBJ databases">
        <authorList>
            <person name="Jaros S."/>
            <person name="Januszkiewicz K."/>
            <person name="Wedrychowicz H."/>
        </authorList>
    </citation>
    <scope>NUCLEOTIDE SEQUENCE [LARGE SCALE GENOMIC DNA]</scope>
    <source>
        <strain evidence="2 3">DSM 16917</strain>
    </source>
</reference>
<evidence type="ECO:0000313" key="3">
    <source>
        <dbReference type="Proteomes" id="UP000184268"/>
    </source>
</evidence>
<keyword evidence="1" id="KW-0732">Signal</keyword>
<feature type="signal peptide" evidence="1">
    <location>
        <begin position="1"/>
        <end position="31"/>
    </location>
</feature>
<dbReference type="AlphaFoldDB" id="A0A1M5XEH0"/>
<dbReference type="STRING" id="299255.SAMN02745129_3439"/>
<organism evidence="2 3">
    <name type="scientific">Ferrimonas marina</name>
    <dbReference type="NCBI Taxonomy" id="299255"/>
    <lineage>
        <taxon>Bacteria</taxon>
        <taxon>Pseudomonadati</taxon>
        <taxon>Pseudomonadota</taxon>
        <taxon>Gammaproteobacteria</taxon>
        <taxon>Alteromonadales</taxon>
        <taxon>Ferrimonadaceae</taxon>
        <taxon>Ferrimonas</taxon>
    </lineage>
</organism>
<protein>
    <recommendedName>
        <fullName evidence="4">DUF3332 domain-containing protein</fullName>
    </recommendedName>
</protein>
<proteinExistence type="predicted"/>
<dbReference type="EMBL" id="FQXG01000005">
    <property type="protein sequence ID" value="SHH97593.1"/>
    <property type="molecule type" value="Genomic_DNA"/>
</dbReference>
<gene>
    <name evidence="2" type="ORF">SAMN02745129_3439</name>
</gene>